<evidence type="ECO:0000313" key="2">
    <source>
        <dbReference type="Proteomes" id="UP000298030"/>
    </source>
</evidence>
<proteinExistence type="predicted"/>
<organism evidence="1 2">
    <name type="scientific">Coprinellus micaceus</name>
    <name type="common">Glistening ink-cap mushroom</name>
    <name type="synonym">Coprinus micaceus</name>
    <dbReference type="NCBI Taxonomy" id="71717"/>
    <lineage>
        <taxon>Eukaryota</taxon>
        <taxon>Fungi</taxon>
        <taxon>Dikarya</taxon>
        <taxon>Basidiomycota</taxon>
        <taxon>Agaricomycotina</taxon>
        <taxon>Agaricomycetes</taxon>
        <taxon>Agaricomycetidae</taxon>
        <taxon>Agaricales</taxon>
        <taxon>Agaricineae</taxon>
        <taxon>Psathyrellaceae</taxon>
        <taxon>Coprinellus</taxon>
    </lineage>
</organism>
<sequence length="163" mass="18189">MTVKQLQRAASRPERWGDLVRRRAAPFGLWDEHPPTRCRDQDEHPTIMPTLEDAFSPLRHWRLHLVPGGRFLAVVTLPDRRSGYPAGNTTVVLSIYDLGEPGSTDRQVPSLVASQSFSLACAMSLFAHTAKSEVVIMSETSFRVVVVHPIGLYPMGSPSQWRA</sequence>
<reference evidence="1 2" key="1">
    <citation type="journal article" date="2019" name="Nat. Ecol. Evol.">
        <title>Megaphylogeny resolves global patterns of mushroom evolution.</title>
        <authorList>
            <person name="Varga T."/>
            <person name="Krizsan K."/>
            <person name="Foldi C."/>
            <person name="Dima B."/>
            <person name="Sanchez-Garcia M."/>
            <person name="Sanchez-Ramirez S."/>
            <person name="Szollosi G.J."/>
            <person name="Szarkandi J.G."/>
            <person name="Papp V."/>
            <person name="Albert L."/>
            <person name="Andreopoulos W."/>
            <person name="Angelini C."/>
            <person name="Antonin V."/>
            <person name="Barry K.W."/>
            <person name="Bougher N.L."/>
            <person name="Buchanan P."/>
            <person name="Buyck B."/>
            <person name="Bense V."/>
            <person name="Catcheside P."/>
            <person name="Chovatia M."/>
            <person name="Cooper J."/>
            <person name="Damon W."/>
            <person name="Desjardin D."/>
            <person name="Finy P."/>
            <person name="Geml J."/>
            <person name="Haridas S."/>
            <person name="Hughes K."/>
            <person name="Justo A."/>
            <person name="Karasinski D."/>
            <person name="Kautmanova I."/>
            <person name="Kiss B."/>
            <person name="Kocsube S."/>
            <person name="Kotiranta H."/>
            <person name="LaButti K.M."/>
            <person name="Lechner B.E."/>
            <person name="Liimatainen K."/>
            <person name="Lipzen A."/>
            <person name="Lukacs Z."/>
            <person name="Mihaltcheva S."/>
            <person name="Morgado L.N."/>
            <person name="Niskanen T."/>
            <person name="Noordeloos M.E."/>
            <person name="Ohm R.A."/>
            <person name="Ortiz-Santana B."/>
            <person name="Ovrebo C."/>
            <person name="Racz N."/>
            <person name="Riley R."/>
            <person name="Savchenko A."/>
            <person name="Shiryaev A."/>
            <person name="Soop K."/>
            <person name="Spirin V."/>
            <person name="Szebenyi C."/>
            <person name="Tomsovsky M."/>
            <person name="Tulloss R.E."/>
            <person name="Uehling J."/>
            <person name="Grigoriev I.V."/>
            <person name="Vagvolgyi C."/>
            <person name="Papp T."/>
            <person name="Martin F.M."/>
            <person name="Miettinen O."/>
            <person name="Hibbett D.S."/>
            <person name="Nagy L.G."/>
        </authorList>
    </citation>
    <scope>NUCLEOTIDE SEQUENCE [LARGE SCALE GENOMIC DNA]</scope>
    <source>
        <strain evidence="1 2">FP101781</strain>
    </source>
</reference>
<dbReference type="AlphaFoldDB" id="A0A4Y7SID5"/>
<gene>
    <name evidence="1" type="ORF">FA13DRAFT_1741922</name>
</gene>
<dbReference type="OrthoDB" id="3128434at2759"/>
<dbReference type="Proteomes" id="UP000298030">
    <property type="component" value="Unassembled WGS sequence"/>
</dbReference>
<comment type="caution">
    <text evidence="1">The sequence shown here is derived from an EMBL/GenBank/DDBJ whole genome shotgun (WGS) entry which is preliminary data.</text>
</comment>
<evidence type="ECO:0000313" key="1">
    <source>
        <dbReference type="EMBL" id="TEB21428.1"/>
    </source>
</evidence>
<protein>
    <submittedName>
        <fullName evidence="1">Uncharacterized protein</fullName>
    </submittedName>
</protein>
<keyword evidence="2" id="KW-1185">Reference proteome</keyword>
<accession>A0A4Y7SID5</accession>
<dbReference type="EMBL" id="QPFP01000111">
    <property type="protein sequence ID" value="TEB21428.1"/>
    <property type="molecule type" value="Genomic_DNA"/>
</dbReference>
<name>A0A4Y7SID5_COPMI</name>